<dbReference type="Proteomes" id="UP001177140">
    <property type="component" value="Unassembled WGS sequence"/>
</dbReference>
<name>A0AA41VAB0_PAPNU</name>
<dbReference type="Gene3D" id="1.25.40.10">
    <property type="entry name" value="Tetratricopeptide repeat domain"/>
    <property type="match status" value="1"/>
</dbReference>
<dbReference type="SUPFAM" id="SSF48452">
    <property type="entry name" value="TPR-like"/>
    <property type="match status" value="1"/>
</dbReference>
<comment type="caution">
    <text evidence="3">The sequence shown here is derived from an EMBL/GenBank/DDBJ whole genome shotgun (WGS) entry which is preliminary data.</text>
</comment>
<dbReference type="AlphaFoldDB" id="A0AA41VAB0"/>
<dbReference type="PANTHER" id="PTHR22904:SF523">
    <property type="entry name" value="STRESS-INDUCED-PHOSPHOPROTEIN 1"/>
    <property type="match status" value="1"/>
</dbReference>
<organism evidence="3 4">
    <name type="scientific">Papaver nudicaule</name>
    <name type="common">Iceland poppy</name>
    <dbReference type="NCBI Taxonomy" id="74823"/>
    <lineage>
        <taxon>Eukaryota</taxon>
        <taxon>Viridiplantae</taxon>
        <taxon>Streptophyta</taxon>
        <taxon>Embryophyta</taxon>
        <taxon>Tracheophyta</taxon>
        <taxon>Spermatophyta</taxon>
        <taxon>Magnoliopsida</taxon>
        <taxon>Ranunculales</taxon>
        <taxon>Papaveraceae</taxon>
        <taxon>Papaveroideae</taxon>
        <taxon>Papaver</taxon>
    </lineage>
</organism>
<sequence>MPFTSSLFLSSLTVRNTELSNRGHLKVKVWGSFFKENGAKAFQEMNYFLAAFWYSQALEAAPTDATLLSNRSACYARMQRGSEALRDATECISLRPDWPKAYYRAGAALNILK</sequence>
<dbReference type="GO" id="GO:0051879">
    <property type="term" value="F:Hsp90 protein binding"/>
    <property type="evidence" value="ECO:0007669"/>
    <property type="project" value="TreeGrafter"/>
</dbReference>
<keyword evidence="1" id="KW-0677">Repeat</keyword>
<protein>
    <submittedName>
        <fullName evidence="3">Uncharacterized protein</fullName>
    </submittedName>
</protein>
<accession>A0AA41VAB0</accession>
<keyword evidence="4" id="KW-1185">Reference proteome</keyword>
<evidence type="ECO:0000256" key="1">
    <source>
        <dbReference type="ARBA" id="ARBA00022737"/>
    </source>
</evidence>
<evidence type="ECO:0000313" key="3">
    <source>
        <dbReference type="EMBL" id="MCL7037039.1"/>
    </source>
</evidence>
<evidence type="ECO:0000313" key="4">
    <source>
        <dbReference type="Proteomes" id="UP001177140"/>
    </source>
</evidence>
<dbReference type="EMBL" id="JAJJMA010174664">
    <property type="protein sequence ID" value="MCL7037039.1"/>
    <property type="molecule type" value="Genomic_DNA"/>
</dbReference>
<gene>
    <name evidence="3" type="ORF">MKW94_008637</name>
</gene>
<reference evidence="3" key="1">
    <citation type="submission" date="2022-03" db="EMBL/GenBank/DDBJ databases">
        <title>A functionally conserved STORR gene fusion in Papaver species that diverged 16.8 million years ago.</title>
        <authorList>
            <person name="Catania T."/>
        </authorList>
    </citation>
    <scope>NUCLEOTIDE SEQUENCE</scope>
    <source>
        <strain evidence="3">S-191538</strain>
    </source>
</reference>
<feature type="non-terminal residue" evidence="3">
    <location>
        <position position="113"/>
    </location>
</feature>
<proteinExistence type="predicted"/>
<evidence type="ECO:0000256" key="2">
    <source>
        <dbReference type="ARBA" id="ARBA00022803"/>
    </source>
</evidence>
<keyword evidence="2" id="KW-0802">TPR repeat</keyword>
<dbReference type="PANTHER" id="PTHR22904">
    <property type="entry name" value="TPR REPEAT CONTAINING PROTEIN"/>
    <property type="match status" value="1"/>
</dbReference>
<dbReference type="InterPro" id="IPR011990">
    <property type="entry name" value="TPR-like_helical_dom_sf"/>
</dbReference>